<protein>
    <submittedName>
        <fullName evidence="2">Uncharacterized protein</fullName>
    </submittedName>
</protein>
<dbReference type="EMBL" id="CP022743">
    <property type="protein sequence ID" value="ASU33516.1"/>
    <property type="molecule type" value="Genomic_DNA"/>
</dbReference>
<sequence>MLNRPSSKYNSNSNFHLLNFLMVIQLSSAMFIPGYRQQLMMVLSLCANNFI</sequence>
<keyword evidence="3" id="KW-1185">Reference proteome</keyword>
<keyword evidence="1" id="KW-0812">Transmembrane</keyword>
<accession>A0A223NUK5</accession>
<name>A0A223NUK5_9SPHI</name>
<evidence type="ECO:0000313" key="2">
    <source>
        <dbReference type="EMBL" id="ASU33516.1"/>
    </source>
</evidence>
<gene>
    <name evidence="2" type="ORF">MuYL_1618</name>
</gene>
<dbReference type="Proteomes" id="UP000215002">
    <property type="component" value="Chromosome"/>
</dbReference>
<evidence type="ECO:0000313" key="3">
    <source>
        <dbReference type="Proteomes" id="UP000215002"/>
    </source>
</evidence>
<keyword evidence="1" id="KW-1133">Transmembrane helix</keyword>
<dbReference type="AlphaFoldDB" id="A0A223NUK5"/>
<reference evidence="2 3" key="1">
    <citation type="submission" date="2017-08" db="EMBL/GenBank/DDBJ databases">
        <title>Complete genome sequence of Mucilaginibacter sp. strain BJC16-A31.</title>
        <authorList>
            <consortium name="Henan University of Science and Technology"/>
            <person name="You X."/>
        </authorList>
    </citation>
    <scope>NUCLEOTIDE SEQUENCE [LARGE SCALE GENOMIC DNA]</scope>
    <source>
        <strain evidence="2 3">BJC16-A31</strain>
    </source>
</reference>
<feature type="transmembrane region" description="Helical" evidence="1">
    <location>
        <begin position="15"/>
        <end position="35"/>
    </location>
</feature>
<organism evidence="2 3">
    <name type="scientific">Mucilaginibacter xinganensis</name>
    <dbReference type="NCBI Taxonomy" id="1234841"/>
    <lineage>
        <taxon>Bacteria</taxon>
        <taxon>Pseudomonadati</taxon>
        <taxon>Bacteroidota</taxon>
        <taxon>Sphingobacteriia</taxon>
        <taxon>Sphingobacteriales</taxon>
        <taxon>Sphingobacteriaceae</taxon>
        <taxon>Mucilaginibacter</taxon>
    </lineage>
</organism>
<proteinExistence type="predicted"/>
<dbReference type="KEGG" id="muc:MuYL_1618"/>
<evidence type="ECO:0000256" key="1">
    <source>
        <dbReference type="SAM" id="Phobius"/>
    </source>
</evidence>
<keyword evidence="1" id="KW-0472">Membrane</keyword>